<dbReference type="SUPFAM" id="SSF56219">
    <property type="entry name" value="DNase I-like"/>
    <property type="match status" value="1"/>
</dbReference>
<protein>
    <submittedName>
        <fullName evidence="1">Uncharacterized protein</fullName>
    </submittedName>
</protein>
<sequence length="365" mass="41342">MRRFSEIIEDLELRDLPLQGGSFTWRDDLNNQSHSRLDRFLVSNEWEGHFTGVVQCVLPKLVLDHFPILLDGGGVRRGPMPFRFENMWLRRRASRIRCRLDGKVKINGSWLTEENEIRVGVVNEFKVLLFEEGGDPTLVGFVKKEVMGFFREFPDHCRFVKSLNATFLVLIPKKGEVEELRDFRPISLVGGLYKWLAKMLANRLKLVVGKVVFKAQNAFVEGKQILDAVLVANEVIDSILKSNEGAVMVLQSEGRGGERAQVSHLLFVDDTLVFCGASQDQMTYLSWILKWFEAISGLRINLDKSELILVGGVENIEALVAELGCKVGSLPSSYLGLPLGAPHRSMAVWAGVEKRFRKRLARWKS</sequence>
<dbReference type="InterPro" id="IPR036691">
    <property type="entry name" value="Endo/exonu/phosph_ase_sf"/>
</dbReference>
<comment type="caution">
    <text evidence="1">The sequence shown here is derived from an EMBL/GenBank/DDBJ whole genome shotgun (WGS) entry which is preliminary data.</text>
</comment>
<evidence type="ECO:0000313" key="1">
    <source>
        <dbReference type="EMBL" id="RVW41689.1"/>
    </source>
</evidence>
<accession>A0A438E1W2</accession>
<dbReference type="PANTHER" id="PTHR46890:SF50">
    <property type="entry name" value="RNA-DIRECTED DNA POLYMERASE, EUKARYOTA, REVERSE TRANSCRIPTASE ZINC-BINDING DOMAIN PROTEIN-RELATED"/>
    <property type="match status" value="1"/>
</dbReference>
<proteinExistence type="predicted"/>
<dbReference type="Gene3D" id="3.60.10.10">
    <property type="entry name" value="Endonuclease/exonuclease/phosphatase"/>
    <property type="match status" value="1"/>
</dbReference>
<name>A0A438E1W2_VITVI</name>
<dbReference type="InterPro" id="IPR052343">
    <property type="entry name" value="Retrotransposon-Effector_Assoc"/>
</dbReference>
<gene>
    <name evidence="1" type="ORF">CK203_108700</name>
</gene>
<dbReference type="AlphaFoldDB" id="A0A438E1W2"/>
<dbReference type="Proteomes" id="UP000288805">
    <property type="component" value="Unassembled WGS sequence"/>
</dbReference>
<dbReference type="PANTHER" id="PTHR46890">
    <property type="entry name" value="NON-LTR RETROLELEMENT REVERSE TRANSCRIPTASE-LIKE PROTEIN-RELATED"/>
    <property type="match status" value="1"/>
</dbReference>
<evidence type="ECO:0000313" key="2">
    <source>
        <dbReference type="Proteomes" id="UP000288805"/>
    </source>
</evidence>
<dbReference type="CDD" id="cd01650">
    <property type="entry name" value="RT_nLTR_like"/>
    <property type="match status" value="1"/>
</dbReference>
<dbReference type="EMBL" id="QGNW01001433">
    <property type="protein sequence ID" value="RVW41689.1"/>
    <property type="molecule type" value="Genomic_DNA"/>
</dbReference>
<reference evidence="1 2" key="1">
    <citation type="journal article" date="2018" name="PLoS Genet.">
        <title>Population sequencing reveals clonal diversity and ancestral inbreeding in the grapevine cultivar Chardonnay.</title>
        <authorList>
            <person name="Roach M.J."/>
            <person name="Johnson D.L."/>
            <person name="Bohlmann J."/>
            <person name="van Vuuren H.J."/>
            <person name="Jones S.J."/>
            <person name="Pretorius I.S."/>
            <person name="Schmidt S.A."/>
            <person name="Borneman A.R."/>
        </authorList>
    </citation>
    <scope>NUCLEOTIDE SEQUENCE [LARGE SCALE GENOMIC DNA]</scope>
    <source>
        <strain evidence="2">cv. Chardonnay</strain>
        <tissue evidence="1">Leaf</tissue>
    </source>
</reference>
<organism evidence="1 2">
    <name type="scientific">Vitis vinifera</name>
    <name type="common">Grape</name>
    <dbReference type="NCBI Taxonomy" id="29760"/>
    <lineage>
        <taxon>Eukaryota</taxon>
        <taxon>Viridiplantae</taxon>
        <taxon>Streptophyta</taxon>
        <taxon>Embryophyta</taxon>
        <taxon>Tracheophyta</taxon>
        <taxon>Spermatophyta</taxon>
        <taxon>Magnoliopsida</taxon>
        <taxon>eudicotyledons</taxon>
        <taxon>Gunneridae</taxon>
        <taxon>Pentapetalae</taxon>
        <taxon>rosids</taxon>
        <taxon>Vitales</taxon>
        <taxon>Vitaceae</taxon>
        <taxon>Viteae</taxon>
        <taxon>Vitis</taxon>
    </lineage>
</organism>